<name>A0ABN3VMU9_9PSEU</name>
<dbReference type="EMBL" id="BAAAUX010000042">
    <property type="protein sequence ID" value="GAA2820609.1"/>
    <property type="molecule type" value="Genomic_DNA"/>
</dbReference>
<dbReference type="RefSeq" id="WP_344686198.1">
    <property type="nucleotide sequence ID" value="NZ_BAAAUX010000042.1"/>
</dbReference>
<evidence type="ECO:0008006" key="3">
    <source>
        <dbReference type="Google" id="ProtNLM"/>
    </source>
</evidence>
<reference evidence="1 2" key="1">
    <citation type="journal article" date="2019" name="Int. J. Syst. Evol. Microbiol.">
        <title>The Global Catalogue of Microorganisms (GCM) 10K type strain sequencing project: providing services to taxonomists for standard genome sequencing and annotation.</title>
        <authorList>
            <consortium name="The Broad Institute Genomics Platform"/>
            <consortium name="The Broad Institute Genome Sequencing Center for Infectious Disease"/>
            <person name="Wu L."/>
            <person name="Ma J."/>
        </authorList>
    </citation>
    <scope>NUCLEOTIDE SEQUENCE [LARGE SCALE GENOMIC DNA]</scope>
    <source>
        <strain evidence="1 2">JCM 9383</strain>
    </source>
</reference>
<evidence type="ECO:0000313" key="2">
    <source>
        <dbReference type="Proteomes" id="UP001500979"/>
    </source>
</evidence>
<comment type="caution">
    <text evidence="1">The sequence shown here is derived from an EMBL/GenBank/DDBJ whole genome shotgun (WGS) entry which is preliminary data.</text>
</comment>
<gene>
    <name evidence="1" type="ORF">GCM10010470_64870</name>
</gene>
<dbReference type="Pfam" id="PF10049">
    <property type="entry name" value="DUF2283"/>
    <property type="match status" value="1"/>
</dbReference>
<protein>
    <recommendedName>
        <fullName evidence="3">DUF2283 domain-containing protein</fullName>
    </recommendedName>
</protein>
<proteinExistence type="predicted"/>
<dbReference type="Proteomes" id="UP001500979">
    <property type="component" value="Unassembled WGS sequence"/>
</dbReference>
<sequence length="77" mass="8105">MNYPTVRTDPEADAAYVAFARIGPGEAAEQIVAEDRDGNPLALLDLSSSGRILGIEILGDRDRLPGSFLAEHPPGSA</sequence>
<organism evidence="1 2">
    <name type="scientific">Saccharopolyspora taberi</name>
    <dbReference type="NCBI Taxonomy" id="60895"/>
    <lineage>
        <taxon>Bacteria</taxon>
        <taxon>Bacillati</taxon>
        <taxon>Actinomycetota</taxon>
        <taxon>Actinomycetes</taxon>
        <taxon>Pseudonocardiales</taxon>
        <taxon>Pseudonocardiaceae</taxon>
        <taxon>Saccharopolyspora</taxon>
    </lineage>
</organism>
<keyword evidence="2" id="KW-1185">Reference proteome</keyword>
<evidence type="ECO:0000313" key="1">
    <source>
        <dbReference type="EMBL" id="GAA2820609.1"/>
    </source>
</evidence>
<dbReference type="InterPro" id="IPR019270">
    <property type="entry name" value="DUF2283"/>
</dbReference>
<accession>A0ABN3VMU9</accession>